<protein>
    <submittedName>
        <fullName evidence="8">Pilus assembly protein PilY</fullName>
    </submittedName>
</protein>
<keyword evidence="4" id="KW-0479">Metal-binding</keyword>
<accession>A0A972J8C1</accession>
<keyword evidence="5" id="KW-0106">Calcium</keyword>
<evidence type="ECO:0000256" key="5">
    <source>
        <dbReference type="ARBA" id="ARBA00022837"/>
    </source>
</evidence>
<evidence type="ECO:0000259" key="7">
    <source>
        <dbReference type="Pfam" id="PF05567"/>
    </source>
</evidence>
<organism evidence="8 9">
    <name type="scientific">Azoarcus taiwanensis</name>
    <dbReference type="NCBI Taxonomy" id="666964"/>
    <lineage>
        <taxon>Bacteria</taxon>
        <taxon>Pseudomonadati</taxon>
        <taxon>Pseudomonadota</taxon>
        <taxon>Betaproteobacteria</taxon>
        <taxon>Rhodocyclales</taxon>
        <taxon>Zoogloeaceae</taxon>
        <taxon>Azoarcus</taxon>
    </lineage>
</organism>
<evidence type="ECO:0000256" key="4">
    <source>
        <dbReference type="ARBA" id="ARBA00022723"/>
    </source>
</evidence>
<dbReference type="AlphaFoldDB" id="A0A972J8C1"/>
<keyword evidence="3" id="KW-1029">Fimbrium biogenesis</keyword>
<dbReference type="InterPro" id="IPR015943">
    <property type="entry name" value="WD40/YVTN_repeat-like_dom_sf"/>
</dbReference>
<keyword evidence="9" id="KW-1185">Reference proteome</keyword>
<dbReference type="GO" id="GO:0009289">
    <property type="term" value="C:pilus"/>
    <property type="evidence" value="ECO:0007669"/>
    <property type="project" value="UniProtKB-SubCell"/>
</dbReference>
<gene>
    <name evidence="8" type="ORF">GPA21_10095</name>
</gene>
<dbReference type="Proteomes" id="UP000599523">
    <property type="component" value="Unassembled WGS sequence"/>
</dbReference>
<comment type="similarity">
    <text evidence="2">Belongs to the PilY1 family.</text>
</comment>
<comment type="subcellular location">
    <subcellularLocation>
        <location evidence="1">Fimbrium</location>
    </subcellularLocation>
</comment>
<proteinExistence type="inferred from homology"/>
<keyword evidence="6" id="KW-0281">Fimbrium</keyword>
<dbReference type="EMBL" id="WTVM01000051">
    <property type="protein sequence ID" value="NMG03324.1"/>
    <property type="molecule type" value="Genomic_DNA"/>
</dbReference>
<dbReference type="GO" id="GO:0046872">
    <property type="term" value="F:metal ion binding"/>
    <property type="evidence" value="ECO:0007669"/>
    <property type="project" value="UniProtKB-KW"/>
</dbReference>
<reference evidence="8" key="1">
    <citation type="submission" date="2019-12" db="EMBL/GenBank/DDBJ databases">
        <title>Comparative genomics gives insights into the taxonomy of the Azoarcus-Aromatoleum group and reveals separate origins of nif in the plant-associated Azoarcus and non-plant-associated Aromatoleum sub-groups.</title>
        <authorList>
            <person name="Lafos M."/>
            <person name="Maluk M."/>
            <person name="Batista M."/>
            <person name="Junghare M."/>
            <person name="Carmona M."/>
            <person name="Faoro H."/>
            <person name="Cruz L.M."/>
            <person name="Battistoni F."/>
            <person name="De Souza E."/>
            <person name="Pedrosa F."/>
            <person name="Chen W.-M."/>
            <person name="Poole P.S."/>
            <person name="Dixon R.A."/>
            <person name="James E.K."/>
        </authorList>
    </citation>
    <scope>NUCLEOTIDE SEQUENCE</scope>
    <source>
        <strain evidence="8">NSC3</strain>
    </source>
</reference>
<evidence type="ECO:0000256" key="6">
    <source>
        <dbReference type="ARBA" id="ARBA00023263"/>
    </source>
</evidence>
<dbReference type="SUPFAM" id="SSF50998">
    <property type="entry name" value="Quinoprotein alcohol dehydrogenase-like"/>
    <property type="match status" value="1"/>
</dbReference>
<feature type="domain" description="PilY1 beta-propeller" evidence="7">
    <location>
        <begin position="631"/>
        <end position="980"/>
    </location>
</feature>
<evidence type="ECO:0000313" key="9">
    <source>
        <dbReference type="Proteomes" id="UP000599523"/>
    </source>
</evidence>
<evidence type="ECO:0000256" key="3">
    <source>
        <dbReference type="ARBA" id="ARBA00022558"/>
    </source>
</evidence>
<name>A0A972J8C1_9RHOO</name>
<comment type="caution">
    <text evidence="8">The sequence shown here is derived from an EMBL/GenBank/DDBJ whole genome shotgun (WGS) entry which is preliminary data.</text>
</comment>
<evidence type="ECO:0000256" key="1">
    <source>
        <dbReference type="ARBA" id="ARBA00004561"/>
    </source>
</evidence>
<sequence>MFIIDDSGSMQWETMPDEFTKYWGGNLTSQAVMWVFPPIADLHGGSPQYSNTRTVRFTGNMAALFRSPQNNTVYYNPSVTYKPWSNPDGSLMPDASITAAPNRPLFPTFGTRNLTANQSATTNWLNNDGTHTSTTVNFYPSVYYWYNSGPVNQESSYTRVEIRSTTANYTGHGRENRTDCAGAATATCTYNEEIQNFANWYSYHRNRIFAARGGIGRAFATQGEEIRIGYAAINKGDSTIDGVSTRTVIRGVRPFRDTATQTYRSDFFDELYKRDVPAAGTPLRRALQGVGEYYRRSDNAGPWGHSPGDNDPTPHLECRQSYAILMTDGYWNGADPSPSIGNADGTDGPVILHPDGTAFNYQYTPSQPFSDTRSNTLADVAMHYWKNDLRPAGTTNGLANRVPTSSANEAFWQHMVTYGVGLGVTGDVDPATAFAAARNGTAITWGDPFPSSATNTKIDDLLHAAVNSRGGFFSASDPETFANELSSILSQIVARVEESSTAAAASSAILQTDTLLYVAAFRSTDWSGEFKAYEINSDGSRGALEWDAEATLRNATPSARKIFSTNPANTAGNRGVTLTLGSLSAAQQAALNRDTAGVQDNRGNDRVQWIRGVESANLRNRVHVSDGLRLLGDIVNSNPQYVGRQNYGYRFLAGTEGTSYTTFRATTAYQNRPNVIYVGSNNGLMHALDAQTGQELFAYMPAESLLPRGSSLHARINELMVPEYDHRFFMDGELTIGDAYVNGSWKTILIGTMGAGGRTVFALDVTDPTNFDATKVLWEFTHPELGYNPGKPSIVRMRNGTWAAVFGNGYNSSSGQASLFIVRLSDGQLMTGTNPIPTDSVTNNGLTSPQATDWPVMDLSARWIYAGDLQGRMWRFDVSSTNTNQWDNNGNRKVLFQARDPSNTPQPITSQPALAADPNDPTRLIVLFGTGSFFRTVDGNPVNPQLQSLYGLFDQSGSWSISSRSELQMQTITFQGNVTFTLPDSTTISTLVRQVSNNSLSSSQKGWYLDLSYLGSNTGERVISSPTFPSGIQQSRVRFTTLIPDNDPCGAGRTGFVMDIDLLTGGRTTHPVFDLNQDGSFDASDMHNNLPISGIGGVRGERLTVIRDAASDREFLYGGEDLVGVGLGDADLVGRRSWRQFR</sequence>
<dbReference type="InterPro" id="IPR011047">
    <property type="entry name" value="Quinoprotein_ADH-like_sf"/>
</dbReference>
<dbReference type="Pfam" id="PF05567">
    <property type="entry name" value="T4P_PilY1"/>
    <property type="match status" value="1"/>
</dbReference>
<dbReference type="Gene3D" id="2.130.10.10">
    <property type="entry name" value="YVTN repeat-like/Quinoprotein amine dehydrogenase"/>
    <property type="match status" value="1"/>
</dbReference>
<evidence type="ECO:0000256" key="2">
    <source>
        <dbReference type="ARBA" id="ARBA00008387"/>
    </source>
</evidence>
<dbReference type="RefSeq" id="WP_168988077.1">
    <property type="nucleotide sequence ID" value="NZ_CAWPHM010000277.1"/>
</dbReference>
<evidence type="ECO:0000313" key="8">
    <source>
        <dbReference type="EMBL" id="NMG03324.1"/>
    </source>
</evidence>
<dbReference type="InterPro" id="IPR008707">
    <property type="entry name" value="B-propeller_PilY1"/>
</dbReference>